<dbReference type="PANTHER" id="PTHR37483">
    <property type="entry name" value="UPF0125 PROTEIN RATB"/>
    <property type="match status" value="1"/>
</dbReference>
<keyword evidence="4" id="KW-1185">Reference proteome</keyword>
<dbReference type="Gene3D" id="3.10.20.280">
    <property type="entry name" value="RnfH-like"/>
    <property type="match status" value="1"/>
</dbReference>
<dbReference type="HAMAP" id="MF_00460">
    <property type="entry name" value="UPF0125_RnfH"/>
    <property type="match status" value="1"/>
</dbReference>
<protein>
    <recommendedName>
        <fullName evidence="2">UPF0125 protein BCL64_11858</fullName>
    </recommendedName>
</protein>
<evidence type="ECO:0000256" key="1">
    <source>
        <dbReference type="ARBA" id="ARBA00010645"/>
    </source>
</evidence>
<sequence length="104" mass="11326">MAASEPAMLEVEVAFALPERQQIIPLAVPEGTTACQAVAMAGLEAAFPELPPATFREADLGIFGKRLRDPDAVRLRAGDRVEVYRPLQLDPKTARSERAARAKR</sequence>
<dbReference type="Proteomes" id="UP000239896">
    <property type="component" value="Unassembled WGS sequence"/>
</dbReference>
<dbReference type="PANTHER" id="PTHR37483:SF1">
    <property type="entry name" value="UPF0125 PROTEIN RATB"/>
    <property type="match status" value="1"/>
</dbReference>
<dbReference type="AlphaFoldDB" id="A0A2T0VDG1"/>
<evidence type="ECO:0000313" key="3">
    <source>
        <dbReference type="EMBL" id="PRY68218.1"/>
    </source>
</evidence>
<dbReference type="InterPro" id="IPR005346">
    <property type="entry name" value="RnfH"/>
</dbReference>
<dbReference type="RefSeq" id="WP_181243632.1">
    <property type="nucleotide sequence ID" value="NZ_PVTM01000018.1"/>
</dbReference>
<accession>A0A2T0VDG1</accession>
<dbReference type="Pfam" id="PF03658">
    <property type="entry name" value="Ub-RnfH"/>
    <property type="match status" value="1"/>
</dbReference>
<name>A0A2T0VDG1_9GAMM</name>
<reference evidence="3 4" key="1">
    <citation type="submission" date="2018-03" db="EMBL/GenBank/DDBJ databases">
        <title>Comparative analysis of microorganisms from saline springs in Andes Mountain Range, Colombia.</title>
        <authorList>
            <person name="Rubin E."/>
        </authorList>
    </citation>
    <scope>NUCLEOTIDE SEQUENCE [LARGE SCALE GENOMIC DNA]</scope>
    <source>
        <strain evidence="3 4">USBA 854</strain>
    </source>
</reference>
<organism evidence="3 4">
    <name type="scientific">Halomonas ventosae</name>
    <dbReference type="NCBI Taxonomy" id="229007"/>
    <lineage>
        <taxon>Bacteria</taxon>
        <taxon>Pseudomonadati</taxon>
        <taxon>Pseudomonadota</taxon>
        <taxon>Gammaproteobacteria</taxon>
        <taxon>Oceanospirillales</taxon>
        <taxon>Halomonadaceae</taxon>
        <taxon>Halomonas</taxon>
    </lineage>
</organism>
<dbReference type="SUPFAM" id="SSF54285">
    <property type="entry name" value="MoaD/ThiS"/>
    <property type="match status" value="1"/>
</dbReference>
<evidence type="ECO:0000313" key="4">
    <source>
        <dbReference type="Proteomes" id="UP000239896"/>
    </source>
</evidence>
<comment type="similarity">
    <text evidence="1 2">Belongs to the UPF0125 (RnfH) family.</text>
</comment>
<gene>
    <name evidence="3" type="ORF">BCL64_11858</name>
</gene>
<comment type="caution">
    <text evidence="3">The sequence shown here is derived from an EMBL/GenBank/DDBJ whole genome shotgun (WGS) entry which is preliminary data.</text>
</comment>
<dbReference type="InterPro" id="IPR037021">
    <property type="entry name" value="RnfH_sf"/>
</dbReference>
<evidence type="ECO:0000256" key="2">
    <source>
        <dbReference type="HAMAP-Rule" id="MF_00460"/>
    </source>
</evidence>
<proteinExistence type="inferred from homology"/>
<dbReference type="InterPro" id="IPR016155">
    <property type="entry name" value="Mopterin_synth/thiamin_S_b"/>
</dbReference>
<dbReference type="EMBL" id="PVTM01000018">
    <property type="protein sequence ID" value="PRY68218.1"/>
    <property type="molecule type" value="Genomic_DNA"/>
</dbReference>